<keyword evidence="11" id="KW-1185">Reference proteome</keyword>
<feature type="transmembrane region" description="Helical" evidence="7">
    <location>
        <begin position="172"/>
        <end position="200"/>
    </location>
</feature>
<sequence>MLIAIIIGAVIGSFSHVVGAHQPVGRQWAFRRSQCDNCEHVLTVYELLPIVSYMWQRGRCRRCAVKIERSIVLVEWLGAMSAAILYNVYGFSWAFFLGVILLAFFCMISVADWYYMIVPNQFIGFIGVPIVLIVMFSSSFYEHLLGGILAFTMLYTLHLTTGGIGAGDVKLAFVLGSVVGVAHVFTMFLFASIFGFLFVLLMKKRKIPFAPSLCMATFLCYNINYFEMPWLM</sequence>
<feature type="transmembrane region" description="Helical" evidence="7">
    <location>
        <begin position="207"/>
        <end position="226"/>
    </location>
</feature>
<gene>
    <name evidence="10" type="ORF">A6M13_02230</name>
</gene>
<keyword evidence="5 7" id="KW-1133">Transmembrane helix</keyword>
<evidence type="ECO:0000256" key="3">
    <source>
        <dbReference type="ARBA" id="ARBA00022475"/>
    </source>
</evidence>
<comment type="caution">
    <text evidence="10">The sequence shown here is derived from an EMBL/GenBank/DDBJ whole genome shotgun (WGS) entry which is preliminary data.</text>
</comment>
<dbReference type="PANTHER" id="PTHR30487">
    <property type="entry name" value="TYPE 4 PREPILIN-LIKE PROTEINS LEADER PEPTIDE-PROCESSING ENZYME"/>
    <property type="match status" value="1"/>
</dbReference>
<dbReference type="InterPro" id="IPR050882">
    <property type="entry name" value="Prepilin_peptidase/N-MTase"/>
</dbReference>
<feature type="transmembrane region" description="Helical" evidence="7">
    <location>
        <begin position="122"/>
        <end position="141"/>
    </location>
</feature>
<dbReference type="InterPro" id="IPR000045">
    <property type="entry name" value="Prepilin_IV_endopep_pep"/>
</dbReference>
<evidence type="ECO:0000259" key="8">
    <source>
        <dbReference type="Pfam" id="PF01478"/>
    </source>
</evidence>
<dbReference type="Pfam" id="PF06750">
    <property type="entry name" value="A24_N_bact"/>
    <property type="match status" value="1"/>
</dbReference>
<reference evidence="10 11" key="1">
    <citation type="submission" date="2016-07" db="EMBL/GenBank/DDBJ databases">
        <title>Caryophanon tenue genome sequencing.</title>
        <authorList>
            <person name="Verma A."/>
            <person name="Pal Y."/>
            <person name="Krishnamurthi S."/>
        </authorList>
    </citation>
    <scope>NUCLEOTIDE SEQUENCE [LARGE SCALE GENOMIC DNA]</scope>
    <source>
        <strain evidence="10 11">DSM 14152</strain>
    </source>
</reference>
<dbReference type="Proteomes" id="UP000093199">
    <property type="component" value="Unassembled WGS sequence"/>
</dbReference>
<name>A0A1C0YND6_9BACL</name>
<dbReference type="Pfam" id="PF01478">
    <property type="entry name" value="Peptidase_A24"/>
    <property type="match status" value="1"/>
</dbReference>
<comment type="subcellular location">
    <subcellularLocation>
        <location evidence="1">Cell membrane</location>
        <topology evidence="1">Multi-pass membrane protein</topology>
    </subcellularLocation>
</comment>
<evidence type="ECO:0000256" key="6">
    <source>
        <dbReference type="ARBA" id="ARBA00023136"/>
    </source>
</evidence>
<organism evidence="10 11">
    <name type="scientific">Caryophanon tenue</name>
    <dbReference type="NCBI Taxonomy" id="33978"/>
    <lineage>
        <taxon>Bacteria</taxon>
        <taxon>Bacillati</taxon>
        <taxon>Bacillota</taxon>
        <taxon>Bacilli</taxon>
        <taxon>Bacillales</taxon>
        <taxon>Caryophanaceae</taxon>
        <taxon>Caryophanon</taxon>
    </lineage>
</organism>
<evidence type="ECO:0000256" key="7">
    <source>
        <dbReference type="SAM" id="Phobius"/>
    </source>
</evidence>
<dbReference type="GO" id="GO:0006465">
    <property type="term" value="P:signal peptide processing"/>
    <property type="evidence" value="ECO:0007669"/>
    <property type="project" value="TreeGrafter"/>
</dbReference>
<dbReference type="AlphaFoldDB" id="A0A1C0YND6"/>
<keyword evidence="4 7" id="KW-0812">Transmembrane</keyword>
<comment type="similarity">
    <text evidence="2">Belongs to the peptidase A24 family.</text>
</comment>
<dbReference type="EMBL" id="MASJ01000001">
    <property type="protein sequence ID" value="OCS88685.1"/>
    <property type="molecule type" value="Genomic_DNA"/>
</dbReference>
<accession>A0A1C0YND6</accession>
<feature type="transmembrane region" description="Helical" evidence="7">
    <location>
        <begin position="96"/>
        <end position="116"/>
    </location>
</feature>
<feature type="domain" description="Prepilin peptidase A24 N-terminal" evidence="9">
    <location>
        <begin position="6"/>
        <end position="86"/>
    </location>
</feature>
<evidence type="ECO:0000256" key="1">
    <source>
        <dbReference type="ARBA" id="ARBA00004651"/>
    </source>
</evidence>
<feature type="domain" description="Prepilin type IV endopeptidase peptidase" evidence="8">
    <location>
        <begin position="100"/>
        <end position="200"/>
    </location>
</feature>
<dbReference type="PANTHER" id="PTHR30487:SF0">
    <property type="entry name" value="PREPILIN LEADER PEPTIDASE_N-METHYLTRANSFERASE-RELATED"/>
    <property type="match status" value="1"/>
</dbReference>
<feature type="transmembrane region" description="Helical" evidence="7">
    <location>
        <begin position="148"/>
        <end position="166"/>
    </location>
</feature>
<keyword evidence="6 7" id="KW-0472">Membrane</keyword>
<dbReference type="InterPro" id="IPR010627">
    <property type="entry name" value="Prepilin_pept_A24_N"/>
</dbReference>
<evidence type="ECO:0000256" key="4">
    <source>
        <dbReference type="ARBA" id="ARBA00022692"/>
    </source>
</evidence>
<evidence type="ECO:0008006" key="12">
    <source>
        <dbReference type="Google" id="ProtNLM"/>
    </source>
</evidence>
<dbReference type="GO" id="GO:0005886">
    <property type="term" value="C:plasma membrane"/>
    <property type="evidence" value="ECO:0007669"/>
    <property type="project" value="UniProtKB-SubCell"/>
</dbReference>
<evidence type="ECO:0000313" key="10">
    <source>
        <dbReference type="EMBL" id="OCS88685.1"/>
    </source>
</evidence>
<proteinExistence type="inferred from homology"/>
<keyword evidence="3" id="KW-1003">Cell membrane</keyword>
<evidence type="ECO:0000256" key="2">
    <source>
        <dbReference type="ARBA" id="ARBA00005801"/>
    </source>
</evidence>
<evidence type="ECO:0000259" key="9">
    <source>
        <dbReference type="Pfam" id="PF06750"/>
    </source>
</evidence>
<protein>
    <recommendedName>
        <fullName evidence="12">Prepilin peptidase</fullName>
    </recommendedName>
</protein>
<evidence type="ECO:0000313" key="11">
    <source>
        <dbReference type="Proteomes" id="UP000093199"/>
    </source>
</evidence>
<dbReference type="GO" id="GO:0004190">
    <property type="term" value="F:aspartic-type endopeptidase activity"/>
    <property type="evidence" value="ECO:0007669"/>
    <property type="project" value="InterPro"/>
</dbReference>
<dbReference type="Gene3D" id="1.20.120.1220">
    <property type="match status" value="1"/>
</dbReference>
<dbReference type="STRING" id="33978.A6M13_02230"/>
<evidence type="ECO:0000256" key="5">
    <source>
        <dbReference type="ARBA" id="ARBA00022989"/>
    </source>
</evidence>
<dbReference type="RefSeq" id="WP_066542526.1">
    <property type="nucleotide sequence ID" value="NZ_MASJ01000001.1"/>
</dbReference>